<evidence type="ECO:0000256" key="2">
    <source>
        <dbReference type="ARBA" id="ARBA00022559"/>
    </source>
</evidence>
<keyword evidence="4" id="KW-0830">Ubiquinone</keyword>
<dbReference type="GO" id="GO:0004601">
    <property type="term" value="F:peroxidase activity"/>
    <property type="evidence" value="ECO:0007669"/>
    <property type="project" value="UniProtKB-KW"/>
</dbReference>
<accession>A0A5C6PR33</accession>
<dbReference type="Pfam" id="PF00255">
    <property type="entry name" value="GSHPx"/>
    <property type="match status" value="1"/>
</dbReference>
<comment type="similarity">
    <text evidence="1">Belongs to the glutathione peroxidase family.</text>
</comment>
<keyword evidence="5" id="KW-1185">Reference proteome</keyword>
<dbReference type="PANTHER" id="PTHR12840:SF1">
    <property type="entry name" value="NADH DEHYDROGENASE [UBIQUINONE] 1 BETA SUBCOMPLEX SUBUNIT 8, MITOCHONDRIAL"/>
    <property type="match status" value="1"/>
</dbReference>
<dbReference type="PANTHER" id="PTHR12840">
    <property type="entry name" value="NADH-UBIQUINONE OXIDOREDUCTASE ASHI SUBUNIT"/>
    <property type="match status" value="1"/>
</dbReference>
<name>A0A5C6PR33_9TELE</name>
<gene>
    <name evidence="4" type="ORF">D4764_01G0017700</name>
</gene>
<proteinExistence type="inferred from homology"/>
<keyword evidence="3" id="KW-0560">Oxidoreductase</keyword>
<dbReference type="EMBL" id="RHFK02000001">
    <property type="protein sequence ID" value="TWW81955.1"/>
    <property type="molecule type" value="Genomic_DNA"/>
</dbReference>
<dbReference type="AlphaFoldDB" id="A0A5C6PR33"/>
<evidence type="ECO:0000313" key="4">
    <source>
        <dbReference type="EMBL" id="TWW81955.1"/>
    </source>
</evidence>
<evidence type="ECO:0000256" key="1">
    <source>
        <dbReference type="ARBA" id="ARBA00006926"/>
    </source>
</evidence>
<dbReference type="PROSITE" id="PS51355">
    <property type="entry name" value="GLUTATHIONE_PEROXID_3"/>
    <property type="match status" value="1"/>
</dbReference>
<organism evidence="4 5">
    <name type="scientific">Takifugu flavidus</name>
    <name type="common">sansaifugu</name>
    <dbReference type="NCBI Taxonomy" id="433684"/>
    <lineage>
        <taxon>Eukaryota</taxon>
        <taxon>Metazoa</taxon>
        <taxon>Chordata</taxon>
        <taxon>Craniata</taxon>
        <taxon>Vertebrata</taxon>
        <taxon>Euteleostomi</taxon>
        <taxon>Actinopterygii</taxon>
        <taxon>Neopterygii</taxon>
        <taxon>Teleostei</taxon>
        <taxon>Neoteleostei</taxon>
        <taxon>Acanthomorphata</taxon>
        <taxon>Eupercaria</taxon>
        <taxon>Tetraodontiformes</taxon>
        <taxon>Tetradontoidea</taxon>
        <taxon>Tetraodontidae</taxon>
        <taxon>Takifugu</taxon>
    </lineage>
</organism>
<dbReference type="InterPro" id="IPR000889">
    <property type="entry name" value="Glutathione_peroxidase"/>
</dbReference>
<keyword evidence="2" id="KW-0575">Peroxidase</keyword>
<evidence type="ECO:0000256" key="3">
    <source>
        <dbReference type="ARBA" id="ARBA00023002"/>
    </source>
</evidence>
<dbReference type="InterPro" id="IPR036249">
    <property type="entry name" value="Thioredoxin-like_sf"/>
</dbReference>
<dbReference type="InterPro" id="IPR008699">
    <property type="entry name" value="NDUFB8"/>
</dbReference>
<reference evidence="4 5" key="1">
    <citation type="submission" date="2019-04" db="EMBL/GenBank/DDBJ databases">
        <title>Chromosome genome assembly for Takifugu flavidus.</title>
        <authorList>
            <person name="Xiao S."/>
        </authorList>
    </citation>
    <scope>NUCLEOTIDE SEQUENCE [LARGE SCALE GENOMIC DNA]</scope>
    <source>
        <strain evidence="4">HTHZ2018</strain>
        <tissue evidence="4">Muscle</tissue>
    </source>
</reference>
<dbReference type="Gene3D" id="3.40.30.10">
    <property type="entry name" value="Glutaredoxin"/>
    <property type="match status" value="1"/>
</dbReference>
<comment type="caution">
    <text evidence="4">The sequence shown here is derived from an EMBL/GenBank/DDBJ whole genome shotgun (WGS) entry which is preliminary data.</text>
</comment>
<dbReference type="PROSITE" id="PS00763">
    <property type="entry name" value="GLUTATHIONE_PEROXID_2"/>
    <property type="match status" value="1"/>
</dbReference>
<dbReference type="GO" id="GO:0005739">
    <property type="term" value="C:mitochondrion"/>
    <property type="evidence" value="ECO:0007669"/>
    <property type="project" value="InterPro"/>
</dbReference>
<dbReference type="Proteomes" id="UP000324091">
    <property type="component" value="Chromosome 1"/>
</dbReference>
<sequence length="269" mass="30804">MEMFGDRNFTVLAFPCNQFGLQSPEVNHETLNILKYVRPGGGFVPKFPVFGKVEVNGLNEDPLFSYLKESLPFVNPVIGDLKNFTGLQSKSMIFAGILKNFSSLETACLSRASGASKGPVLGPCPKTLEEKAAAAKKYNLTLSDYEAYPDKGEGYGDYPKLPDRSQHERDPWYKWDHPDLRRNWGEPMHWDFDMYIRNRVDTSPTPVPWSTMCKQLFGFIGFMLFMFYVGEKFQSYQPVGPKQYPYNDLYLEKGGDPDKEPEEIKHYEI</sequence>
<dbReference type="Pfam" id="PF05821">
    <property type="entry name" value="NDUF_B8"/>
    <property type="match status" value="1"/>
</dbReference>
<dbReference type="InterPro" id="IPR029760">
    <property type="entry name" value="GPX_CS"/>
</dbReference>
<protein>
    <submittedName>
        <fullName evidence="4">NADH dehydrogenase [ubiquinone] 1 beta subcomplex subunit 8, mitochondrial</fullName>
    </submittedName>
</protein>
<dbReference type="SUPFAM" id="SSF52833">
    <property type="entry name" value="Thioredoxin-like"/>
    <property type="match status" value="1"/>
</dbReference>
<evidence type="ECO:0000313" key="5">
    <source>
        <dbReference type="Proteomes" id="UP000324091"/>
    </source>
</evidence>
<dbReference type="GO" id="GO:0006979">
    <property type="term" value="P:response to oxidative stress"/>
    <property type="evidence" value="ECO:0007669"/>
    <property type="project" value="InterPro"/>
</dbReference>